<dbReference type="EMBL" id="QWGP01000025">
    <property type="protein sequence ID" value="RHZ92302.1"/>
    <property type="molecule type" value="Genomic_DNA"/>
</dbReference>
<evidence type="ECO:0000313" key="3">
    <source>
        <dbReference type="Proteomes" id="UP000266305"/>
    </source>
</evidence>
<comment type="caution">
    <text evidence="2">The sequence shown here is derived from an EMBL/GenBank/DDBJ whole genome shotgun (WGS) entry which is preliminary data.</text>
</comment>
<organism evidence="2 3">
    <name type="scientific">Cereibacter sphaeroides</name>
    <name type="common">Rhodobacter sphaeroides</name>
    <dbReference type="NCBI Taxonomy" id="1063"/>
    <lineage>
        <taxon>Bacteria</taxon>
        <taxon>Pseudomonadati</taxon>
        <taxon>Pseudomonadota</taxon>
        <taxon>Alphaproteobacteria</taxon>
        <taxon>Rhodobacterales</taxon>
        <taxon>Paracoccaceae</taxon>
        <taxon>Cereibacter</taxon>
    </lineage>
</organism>
<protein>
    <submittedName>
        <fullName evidence="2">Antibiotic biosynthesis monooxygenase</fullName>
    </submittedName>
</protein>
<dbReference type="InterPro" id="IPR007138">
    <property type="entry name" value="ABM_dom"/>
</dbReference>
<evidence type="ECO:0000259" key="1">
    <source>
        <dbReference type="PROSITE" id="PS51725"/>
    </source>
</evidence>
<sequence>MYLTMNRFRVKTGQEAAFEAVWKNRDSQLPQVPGFVAFHLMRGPDREGYRLYASHTAWESEEAFIAWTRSEAFRTAHRGAGGNADLYAGPPELEVFSSIQSISA</sequence>
<accession>A0AAX1UHV5</accession>
<dbReference type="InterPro" id="IPR011008">
    <property type="entry name" value="Dimeric_a/b-barrel"/>
</dbReference>
<dbReference type="GeneID" id="67447580"/>
<feature type="domain" description="ABM" evidence="1">
    <location>
        <begin position="2"/>
        <end position="96"/>
    </location>
</feature>
<dbReference type="PROSITE" id="PS51725">
    <property type="entry name" value="ABM"/>
    <property type="match status" value="1"/>
</dbReference>
<name>A0AAX1UHV5_CERSP</name>
<dbReference type="PANTHER" id="PTHR34474:SF2">
    <property type="entry name" value="SIGNAL TRANSDUCTION PROTEIN TRAP"/>
    <property type="match status" value="1"/>
</dbReference>
<dbReference type="InterPro" id="IPR050404">
    <property type="entry name" value="Heme-degrading_MO"/>
</dbReference>
<reference evidence="2 3" key="1">
    <citation type="submission" date="2018-08" db="EMBL/GenBank/DDBJ databases">
        <title>Draft genome sequence of Rhodobacter sphaeroides FY.</title>
        <authorList>
            <person name="Rayyan A."/>
            <person name="Meyer T.E."/>
            <person name="Kyndt J.A."/>
        </authorList>
    </citation>
    <scope>NUCLEOTIDE SEQUENCE [LARGE SCALE GENOMIC DNA]</scope>
    <source>
        <strain evidence="2 3">FY</strain>
    </source>
</reference>
<keyword evidence="2" id="KW-0503">Monooxygenase</keyword>
<dbReference type="AlphaFoldDB" id="A0AAX1UHV5"/>
<dbReference type="RefSeq" id="WP_002721013.1">
    <property type="nucleotide sequence ID" value="NZ_BJXO01000023.1"/>
</dbReference>
<dbReference type="GO" id="GO:0004497">
    <property type="term" value="F:monooxygenase activity"/>
    <property type="evidence" value="ECO:0007669"/>
    <property type="project" value="UniProtKB-KW"/>
</dbReference>
<keyword evidence="2" id="KW-0560">Oxidoreductase</keyword>
<dbReference type="PANTHER" id="PTHR34474">
    <property type="entry name" value="SIGNAL TRANSDUCTION PROTEIN TRAP"/>
    <property type="match status" value="1"/>
</dbReference>
<gene>
    <name evidence="2" type="ORF">D1114_18000</name>
</gene>
<dbReference type="SUPFAM" id="SSF54909">
    <property type="entry name" value="Dimeric alpha+beta barrel"/>
    <property type="match status" value="1"/>
</dbReference>
<dbReference type="Proteomes" id="UP000266305">
    <property type="component" value="Unassembled WGS sequence"/>
</dbReference>
<dbReference type="Pfam" id="PF03992">
    <property type="entry name" value="ABM"/>
    <property type="match status" value="1"/>
</dbReference>
<dbReference type="Gene3D" id="3.30.70.100">
    <property type="match status" value="1"/>
</dbReference>
<proteinExistence type="predicted"/>
<evidence type="ECO:0000313" key="2">
    <source>
        <dbReference type="EMBL" id="RHZ92302.1"/>
    </source>
</evidence>